<dbReference type="InterPro" id="IPR045702">
    <property type="entry name" value="DUF6060"/>
</dbReference>
<protein>
    <submittedName>
        <fullName evidence="3">Uncharacterized protein</fullName>
    </submittedName>
</protein>
<sequence>MLILPTITFFLFLASLGSTQSNTNCSIFTWDTNPPRVTTYPPIRVSAAESCPSNSTDRCPITSTGHEQFLATSNITSLSLDALAPLVHAAVPNNTMSGEGFNASVTGSVEMQYSLSPGQTGYLNITVSKMCYNGTVAGCTGGGGIENGTGVEICAPIWTFNGMDIRFSANWTIQNVSVEDLDRYPDPYEGQDNRGSEDEGDGANMLRAGMMHGGLAVFIGIVAILAA</sequence>
<keyword evidence="2" id="KW-0732">Signal</keyword>
<reference evidence="3 4" key="1">
    <citation type="submission" date="2024-07" db="EMBL/GenBank/DDBJ databases">
        <title>Section-level genome sequencing and comparative genomics of Aspergillus sections Usti and Cavernicolus.</title>
        <authorList>
            <consortium name="Lawrence Berkeley National Laboratory"/>
            <person name="Nybo J.L."/>
            <person name="Vesth T.C."/>
            <person name="Theobald S."/>
            <person name="Frisvad J.C."/>
            <person name="Larsen T.O."/>
            <person name="Kjaerboelling I."/>
            <person name="Rothschild-Mancinelli K."/>
            <person name="Lyhne E.K."/>
            <person name="Kogle M.E."/>
            <person name="Barry K."/>
            <person name="Clum A."/>
            <person name="Na H."/>
            <person name="Ledsgaard L."/>
            <person name="Lin J."/>
            <person name="Lipzen A."/>
            <person name="Kuo A."/>
            <person name="Riley R."/>
            <person name="Mondo S."/>
            <person name="Labutti K."/>
            <person name="Haridas S."/>
            <person name="Pangalinan J."/>
            <person name="Salamov A.A."/>
            <person name="Simmons B.A."/>
            <person name="Magnuson J.K."/>
            <person name="Chen J."/>
            <person name="Drula E."/>
            <person name="Henrissat B."/>
            <person name="Wiebenga A."/>
            <person name="Lubbers R.J."/>
            <person name="Gomes A.C."/>
            <person name="Makela M.R."/>
            <person name="Stajich J."/>
            <person name="Grigoriev I.V."/>
            <person name="Mortensen U.H."/>
            <person name="De Vries R.P."/>
            <person name="Baker S.E."/>
            <person name="Andersen M.R."/>
        </authorList>
    </citation>
    <scope>NUCLEOTIDE SEQUENCE [LARGE SCALE GENOMIC DNA]</scope>
    <source>
        <strain evidence="3 4">CBS 588.65</strain>
    </source>
</reference>
<dbReference type="Proteomes" id="UP001610334">
    <property type="component" value="Unassembled WGS sequence"/>
</dbReference>
<dbReference type="Pfam" id="PF19535">
    <property type="entry name" value="DUF6060"/>
    <property type="match status" value="1"/>
</dbReference>
<accession>A0ABR4GY79</accession>
<name>A0ABR4GY79_9EURO</name>
<evidence type="ECO:0000256" key="1">
    <source>
        <dbReference type="SAM" id="MobiDB-lite"/>
    </source>
</evidence>
<feature type="region of interest" description="Disordered" evidence="1">
    <location>
        <begin position="182"/>
        <end position="202"/>
    </location>
</feature>
<feature type="compositionally biased region" description="Basic and acidic residues" evidence="1">
    <location>
        <begin position="182"/>
        <end position="197"/>
    </location>
</feature>
<organism evidence="3 4">
    <name type="scientific">Aspergillus granulosus</name>
    <dbReference type="NCBI Taxonomy" id="176169"/>
    <lineage>
        <taxon>Eukaryota</taxon>
        <taxon>Fungi</taxon>
        <taxon>Dikarya</taxon>
        <taxon>Ascomycota</taxon>
        <taxon>Pezizomycotina</taxon>
        <taxon>Eurotiomycetes</taxon>
        <taxon>Eurotiomycetidae</taxon>
        <taxon>Eurotiales</taxon>
        <taxon>Aspergillaceae</taxon>
        <taxon>Aspergillus</taxon>
        <taxon>Aspergillus subgen. Nidulantes</taxon>
    </lineage>
</organism>
<evidence type="ECO:0000313" key="3">
    <source>
        <dbReference type="EMBL" id="KAL2808164.1"/>
    </source>
</evidence>
<feature type="chain" id="PRO_5045403897" evidence="2">
    <location>
        <begin position="22"/>
        <end position="227"/>
    </location>
</feature>
<keyword evidence="4" id="KW-1185">Reference proteome</keyword>
<gene>
    <name evidence="3" type="ORF">BJX63DRAFT_41448</name>
</gene>
<dbReference type="EMBL" id="JBFXLT010000119">
    <property type="protein sequence ID" value="KAL2808164.1"/>
    <property type="molecule type" value="Genomic_DNA"/>
</dbReference>
<comment type="caution">
    <text evidence="3">The sequence shown here is derived from an EMBL/GenBank/DDBJ whole genome shotgun (WGS) entry which is preliminary data.</text>
</comment>
<evidence type="ECO:0000256" key="2">
    <source>
        <dbReference type="SAM" id="SignalP"/>
    </source>
</evidence>
<feature type="signal peptide" evidence="2">
    <location>
        <begin position="1"/>
        <end position="21"/>
    </location>
</feature>
<proteinExistence type="predicted"/>
<evidence type="ECO:0000313" key="4">
    <source>
        <dbReference type="Proteomes" id="UP001610334"/>
    </source>
</evidence>